<comment type="caution">
    <text evidence="5">The sequence shown here is derived from an EMBL/GenBank/DDBJ whole genome shotgun (WGS) entry which is preliminary data.</text>
</comment>
<reference evidence="5" key="2">
    <citation type="submission" date="2020-09" db="EMBL/GenBank/DDBJ databases">
        <authorList>
            <person name="Sun Q."/>
            <person name="Zhou Y."/>
        </authorList>
    </citation>
    <scope>NUCLEOTIDE SEQUENCE</scope>
    <source>
        <strain evidence="5">CGMCC 4.7368</strain>
    </source>
</reference>
<accession>A0A917ZGP9</accession>
<protein>
    <submittedName>
        <fullName evidence="5">Acyl-CoA synthetase</fullName>
    </submittedName>
</protein>
<dbReference type="InterPro" id="IPR020845">
    <property type="entry name" value="AMP-binding_CS"/>
</dbReference>
<keyword evidence="6" id="KW-1185">Reference proteome</keyword>
<reference evidence="5" key="1">
    <citation type="journal article" date="2014" name="Int. J. Syst. Evol. Microbiol.">
        <title>Complete genome sequence of Corynebacterium casei LMG S-19264T (=DSM 44701T), isolated from a smear-ripened cheese.</title>
        <authorList>
            <consortium name="US DOE Joint Genome Institute (JGI-PGF)"/>
            <person name="Walter F."/>
            <person name="Albersmeier A."/>
            <person name="Kalinowski J."/>
            <person name="Ruckert C."/>
        </authorList>
    </citation>
    <scope>NUCLEOTIDE SEQUENCE</scope>
    <source>
        <strain evidence="5">CGMCC 4.7368</strain>
    </source>
</reference>
<dbReference type="InterPro" id="IPR025110">
    <property type="entry name" value="AMP-bd_C"/>
</dbReference>
<dbReference type="InterPro" id="IPR045851">
    <property type="entry name" value="AMP-bd_C_sf"/>
</dbReference>
<keyword evidence="2" id="KW-0436">Ligase</keyword>
<dbReference type="RefSeq" id="WP_189128975.1">
    <property type="nucleotide sequence ID" value="NZ_BMNH01000045.1"/>
</dbReference>
<sequence length="517" mass="54199">MSSTSPHSIDALLAAAAKDAAEVTAVICEGHTLSYAELDARVRAGVAAWQGHGLRPGDRVAVWAVNTIDCTVAMLAAIVAGGVLVPLNPRYTSAEVSEILPRAACRFVVAPDRLLSRRLAEEALPIAGDAGVVTLGEDVPAGSAGWNDLVGRFGGERAVPVPAGDIVTIQFTSGTTGRPKGALLRQEPMVSTARTWSEVVGLGRGDVYPVTYPLAHIGGFKTGLISPFHARATLVLVPVVSAASIADVIRAHPVAVLNAPPALQQYVLAARRSGDLPGELGIRKAVIGSAIVPPALVRGLIDDLGIEDVIIGYGLTEATGVCTMTRPGDPFDLVCASIGRPIDGVRARVWAPDATGDPVVGEIEVSGGNVMAGYLDDPAATAEVIHDGWLRTGDLGWIGDDGYVRIAGRARDLVIVGGFNVYPAEVEHALDEHPQVSEVAVIGVPDERLGEVTVAFAVPEGRGVTEEELLAWCRERLANFKVPRRVWLVEELPRGAVGKVAKPALHELAETLLRPAR</sequence>
<dbReference type="PANTHER" id="PTHR43767:SF1">
    <property type="entry name" value="NONRIBOSOMAL PEPTIDE SYNTHASE PES1 (EUROFUNG)-RELATED"/>
    <property type="match status" value="1"/>
</dbReference>
<dbReference type="Gene3D" id="3.30.300.30">
    <property type="match status" value="1"/>
</dbReference>
<dbReference type="Pfam" id="PF00501">
    <property type="entry name" value="AMP-binding"/>
    <property type="match status" value="1"/>
</dbReference>
<evidence type="ECO:0000259" key="4">
    <source>
        <dbReference type="Pfam" id="PF13193"/>
    </source>
</evidence>
<dbReference type="SUPFAM" id="SSF56801">
    <property type="entry name" value="Acetyl-CoA synthetase-like"/>
    <property type="match status" value="1"/>
</dbReference>
<proteinExistence type="inferred from homology"/>
<dbReference type="InterPro" id="IPR050237">
    <property type="entry name" value="ATP-dep_AMP-bd_enzyme"/>
</dbReference>
<dbReference type="PROSITE" id="PS00455">
    <property type="entry name" value="AMP_BINDING"/>
    <property type="match status" value="1"/>
</dbReference>
<feature type="domain" description="AMP-binding enzyme C-terminal" evidence="4">
    <location>
        <begin position="425"/>
        <end position="499"/>
    </location>
</feature>
<gene>
    <name evidence="5" type="ORF">GCM10012289_74760</name>
</gene>
<dbReference type="PANTHER" id="PTHR43767">
    <property type="entry name" value="LONG-CHAIN-FATTY-ACID--COA LIGASE"/>
    <property type="match status" value="1"/>
</dbReference>
<dbReference type="InterPro" id="IPR042099">
    <property type="entry name" value="ANL_N_sf"/>
</dbReference>
<dbReference type="EMBL" id="BMNH01000045">
    <property type="protein sequence ID" value="GGO82761.1"/>
    <property type="molecule type" value="Genomic_DNA"/>
</dbReference>
<dbReference type="InterPro" id="IPR000873">
    <property type="entry name" value="AMP-dep_synth/lig_dom"/>
</dbReference>
<evidence type="ECO:0000256" key="2">
    <source>
        <dbReference type="ARBA" id="ARBA00022598"/>
    </source>
</evidence>
<dbReference type="FunFam" id="3.30.300.30:FF:000008">
    <property type="entry name" value="2,3-dihydroxybenzoate-AMP ligase"/>
    <property type="match status" value="1"/>
</dbReference>
<dbReference type="Proteomes" id="UP000646523">
    <property type="component" value="Unassembled WGS sequence"/>
</dbReference>
<evidence type="ECO:0000313" key="5">
    <source>
        <dbReference type="EMBL" id="GGO82761.1"/>
    </source>
</evidence>
<evidence type="ECO:0000313" key="6">
    <source>
        <dbReference type="Proteomes" id="UP000646523"/>
    </source>
</evidence>
<dbReference type="Pfam" id="PF13193">
    <property type="entry name" value="AMP-binding_C"/>
    <property type="match status" value="1"/>
</dbReference>
<dbReference type="Gene3D" id="3.40.50.12780">
    <property type="entry name" value="N-terminal domain of ligase-like"/>
    <property type="match status" value="1"/>
</dbReference>
<evidence type="ECO:0000259" key="3">
    <source>
        <dbReference type="Pfam" id="PF00501"/>
    </source>
</evidence>
<dbReference type="AlphaFoldDB" id="A0A917ZGP9"/>
<name>A0A917ZGP9_9ACTN</name>
<comment type="similarity">
    <text evidence="1">Belongs to the ATP-dependent AMP-binding enzyme family.</text>
</comment>
<dbReference type="GO" id="GO:0016878">
    <property type="term" value="F:acid-thiol ligase activity"/>
    <property type="evidence" value="ECO:0007669"/>
    <property type="project" value="UniProtKB-ARBA"/>
</dbReference>
<feature type="domain" description="AMP-dependent synthetase/ligase" evidence="3">
    <location>
        <begin position="15"/>
        <end position="375"/>
    </location>
</feature>
<evidence type="ECO:0000256" key="1">
    <source>
        <dbReference type="ARBA" id="ARBA00006432"/>
    </source>
</evidence>
<organism evidence="5 6">
    <name type="scientific">Nonomuraea cavernae</name>
    <dbReference type="NCBI Taxonomy" id="2045107"/>
    <lineage>
        <taxon>Bacteria</taxon>
        <taxon>Bacillati</taxon>
        <taxon>Actinomycetota</taxon>
        <taxon>Actinomycetes</taxon>
        <taxon>Streptosporangiales</taxon>
        <taxon>Streptosporangiaceae</taxon>
        <taxon>Nonomuraea</taxon>
    </lineage>
</organism>